<dbReference type="SUPFAM" id="SSF54285">
    <property type="entry name" value="MoaD/ThiS"/>
    <property type="match status" value="1"/>
</dbReference>
<dbReference type="Pfam" id="PF03658">
    <property type="entry name" value="Ub-RnfH"/>
    <property type="match status" value="1"/>
</dbReference>
<keyword evidence="4" id="KW-1185">Reference proteome</keyword>
<evidence type="ECO:0000256" key="1">
    <source>
        <dbReference type="ARBA" id="ARBA00010645"/>
    </source>
</evidence>
<name>A0ABQ5Z2H5_9GAMM</name>
<organism evidence="3 4">
    <name type="scientific">Psychrobacter pacificensis</name>
    <dbReference type="NCBI Taxonomy" id="112002"/>
    <lineage>
        <taxon>Bacteria</taxon>
        <taxon>Pseudomonadati</taxon>
        <taxon>Pseudomonadota</taxon>
        <taxon>Gammaproteobacteria</taxon>
        <taxon>Moraxellales</taxon>
        <taxon>Moraxellaceae</taxon>
        <taxon>Psychrobacter</taxon>
    </lineage>
</organism>
<comment type="caution">
    <text evidence="3">The sequence shown here is derived from an EMBL/GenBank/DDBJ whole genome shotgun (WGS) entry which is preliminary data.</text>
</comment>
<comment type="similarity">
    <text evidence="1 2">Belongs to the UPF0125 (RnfH) family.</text>
</comment>
<protein>
    <recommendedName>
        <fullName evidence="2">UPF0125 protein GCM10007915_25530</fullName>
    </recommendedName>
</protein>
<dbReference type="Gene3D" id="3.10.20.280">
    <property type="entry name" value="RnfH-like"/>
    <property type="match status" value="1"/>
</dbReference>
<dbReference type="Proteomes" id="UP001156645">
    <property type="component" value="Unassembled WGS sequence"/>
</dbReference>
<dbReference type="InterPro" id="IPR037021">
    <property type="entry name" value="RnfH_sf"/>
</dbReference>
<gene>
    <name evidence="3" type="ORF">GCM10007915_25530</name>
</gene>
<dbReference type="HAMAP" id="MF_00460">
    <property type="entry name" value="UPF0125_RnfH"/>
    <property type="match status" value="1"/>
</dbReference>
<evidence type="ECO:0000313" key="4">
    <source>
        <dbReference type="Proteomes" id="UP001156645"/>
    </source>
</evidence>
<dbReference type="EMBL" id="BSOK01000061">
    <property type="protein sequence ID" value="GLR30314.1"/>
    <property type="molecule type" value="Genomic_DNA"/>
</dbReference>
<accession>A0ABQ5Z2H5</accession>
<dbReference type="InterPro" id="IPR016155">
    <property type="entry name" value="Mopterin_synth/thiamin_S_b"/>
</dbReference>
<sequence>MASRDTSCRTAGIAIGVNRLGDTVVELIGDVSKHSNSNALQSELMTVYLAYAEDEQRQHYLVLEVSQGTSLYEALGKAGWLERFAALAKWCEQAVNVTTPTAKRWHVGIYAQKQPLNYLLQPFDRIEVYRSLSADPMSQRKNKSRG</sequence>
<proteinExistence type="inferred from homology"/>
<evidence type="ECO:0000313" key="3">
    <source>
        <dbReference type="EMBL" id="GLR30314.1"/>
    </source>
</evidence>
<reference evidence="4" key="1">
    <citation type="journal article" date="2019" name="Int. J. Syst. Evol. Microbiol.">
        <title>The Global Catalogue of Microorganisms (GCM) 10K type strain sequencing project: providing services to taxonomists for standard genome sequencing and annotation.</title>
        <authorList>
            <consortium name="The Broad Institute Genomics Platform"/>
            <consortium name="The Broad Institute Genome Sequencing Center for Infectious Disease"/>
            <person name="Wu L."/>
            <person name="Ma J."/>
        </authorList>
    </citation>
    <scope>NUCLEOTIDE SEQUENCE [LARGE SCALE GENOMIC DNA]</scope>
    <source>
        <strain evidence="4">NBRC 103191</strain>
    </source>
</reference>
<dbReference type="InterPro" id="IPR005346">
    <property type="entry name" value="RnfH"/>
</dbReference>
<evidence type="ECO:0000256" key="2">
    <source>
        <dbReference type="HAMAP-Rule" id="MF_00460"/>
    </source>
</evidence>